<evidence type="ECO:0000256" key="6">
    <source>
        <dbReference type="ARBA" id="ARBA00023170"/>
    </source>
</evidence>
<dbReference type="PANTHER" id="PTHR42643">
    <property type="entry name" value="IONOTROPIC RECEPTOR 20A-RELATED"/>
    <property type="match status" value="1"/>
</dbReference>
<evidence type="ECO:0000256" key="2">
    <source>
        <dbReference type="ARBA" id="ARBA00022475"/>
    </source>
</evidence>
<dbReference type="Proteomes" id="UP001562425">
    <property type="component" value="Unassembled WGS sequence"/>
</dbReference>
<accession>A0ABD1DJ47</accession>
<comment type="caution">
    <text evidence="10">The sequence shown here is derived from an EMBL/GenBank/DDBJ whole genome shotgun (WGS) entry which is preliminary data.</text>
</comment>
<keyword evidence="11" id="KW-1185">Reference proteome</keyword>
<dbReference type="GO" id="GO:0005886">
    <property type="term" value="C:plasma membrane"/>
    <property type="evidence" value="ECO:0007669"/>
    <property type="project" value="UniProtKB-SubCell"/>
</dbReference>
<organism evidence="10 11">
    <name type="scientific">Culex pipiens pipiens</name>
    <name type="common">Northern house mosquito</name>
    <dbReference type="NCBI Taxonomy" id="38569"/>
    <lineage>
        <taxon>Eukaryota</taxon>
        <taxon>Metazoa</taxon>
        <taxon>Ecdysozoa</taxon>
        <taxon>Arthropoda</taxon>
        <taxon>Hexapoda</taxon>
        <taxon>Insecta</taxon>
        <taxon>Pterygota</taxon>
        <taxon>Neoptera</taxon>
        <taxon>Endopterygota</taxon>
        <taxon>Diptera</taxon>
        <taxon>Nematocera</taxon>
        <taxon>Culicoidea</taxon>
        <taxon>Culicidae</taxon>
        <taxon>Culicinae</taxon>
        <taxon>Culicini</taxon>
        <taxon>Culex</taxon>
        <taxon>Culex</taxon>
    </lineage>
</organism>
<keyword evidence="7" id="KW-0325">Glycoprotein</keyword>
<evidence type="ECO:0000313" key="10">
    <source>
        <dbReference type="EMBL" id="KAL1399568.1"/>
    </source>
</evidence>
<evidence type="ECO:0000256" key="9">
    <source>
        <dbReference type="SAM" id="SignalP"/>
    </source>
</evidence>
<evidence type="ECO:0000256" key="7">
    <source>
        <dbReference type="ARBA" id="ARBA00023180"/>
    </source>
</evidence>
<keyword evidence="5 8" id="KW-0472">Membrane</keyword>
<dbReference type="InterPro" id="IPR052192">
    <property type="entry name" value="Insect_Ionotropic_Sensory_Rcpt"/>
</dbReference>
<name>A0ABD1DJ47_CULPP</name>
<keyword evidence="3 8" id="KW-0812">Transmembrane</keyword>
<keyword evidence="6" id="KW-0675">Receptor</keyword>
<dbReference type="PANTHER" id="PTHR42643:SF30">
    <property type="entry name" value="IONOTROPIC RECEPTOR 40A-RELATED"/>
    <property type="match status" value="1"/>
</dbReference>
<evidence type="ECO:0000256" key="5">
    <source>
        <dbReference type="ARBA" id="ARBA00023136"/>
    </source>
</evidence>
<sequence>MKLTGLILFVLLKSSLAGTYNPEALDYVLRSIEHEANIESGLFRCVFYDISRPNAFRNFLGDVLQSPRLENVLKDRPLNVFELMLMPFSWQVWLLLISIFVVSEVTAQVFPSLFENDPVLLAVCGFERRSLHETRQRETIILHSLMILMFFMSNAYETKIVSLMIDRPAIQRIKTLEDLENSNVKFSGHLEHNSHYVNNSVVGKMIVNGTHLFIRDKVPGFGLYLLSEQTEVLEFTAFDYNRMQPWYVILDYEFYVGPRTYYMSWRNRFLEVFRYIQITLTEAGLLDLWTRQWQYDVRPLHHGQRMRVEIESSHLENNPDYANDPIIGRLIVNGSHLFMYDKVPGFGLYLLREQAEILEFTAFDYDRMQPFYVILDYEFYVGPKMYYLSWRNRYLEAFRHIQITLTEAGLFDLWMRQWQYEERPFHSGQRLRVETGSKVVLNFADMQLAWVVLAIGLTMSVVALFGEIAKKQIGSLWKRQDKKSK</sequence>
<evidence type="ECO:0000256" key="1">
    <source>
        <dbReference type="ARBA" id="ARBA00004651"/>
    </source>
</evidence>
<protein>
    <recommendedName>
        <fullName evidence="12">Ionotropic receptor</fullName>
    </recommendedName>
</protein>
<comment type="subcellular location">
    <subcellularLocation>
        <location evidence="1">Cell membrane</location>
        <topology evidence="1">Multi-pass membrane protein</topology>
    </subcellularLocation>
</comment>
<feature type="transmembrane region" description="Helical" evidence="8">
    <location>
        <begin position="448"/>
        <end position="469"/>
    </location>
</feature>
<evidence type="ECO:0000256" key="3">
    <source>
        <dbReference type="ARBA" id="ARBA00022692"/>
    </source>
</evidence>
<dbReference type="AlphaFoldDB" id="A0ABD1DJ47"/>
<dbReference type="EMBL" id="JBEHCU010005509">
    <property type="protein sequence ID" value="KAL1399568.1"/>
    <property type="molecule type" value="Genomic_DNA"/>
</dbReference>
<evidence type="ECO:0008006" key="12">
    <source>
        <dbReference type="Google" id="ProtNLM"/>
    </source>
</evidence>
<evidence type="ECO:0000313" key="11">
    <source>
        <dbReference type="Proteomes" id="UP001562425"/>
    </source>
</evidence>
<keyword evidence="2" id="KW-1003">Cell membrane</keyword>
<keyword evidence="4 8" id="KW-1133">Transmembrane helix</keyword>
<evidence type="ECO:0000256" key="4">
    <source>
        <dbReference type="ARBA" id="ARBA00022989"/>
    </source>
</evidence>
<evidence type="ECO:0000256" key="8">
    <source>
        <dbReference type="SAM" id="Phobius"/>
    </source>
</evidence>
<proteinExistence type="predicted"/>
<keyword evidence="9" id="KW-0732">Signal</keyword>
<reference evidence="10 11" key="1">
    <citation type="submission" date="2024-05" db="EMBL/GenBank/DDBJ databases">
        <title>Culex pipiens pipiens assembly and annotation.</title>
        <authorList>
            <person name="Alout H."/>
            <person name="Durand T."/>
        </authorList>
    </citation>
    <scope>NUCLEOTIDE SEQUENCE [LARGE SCALE GENOMIC DNA]</scope>
    <source>
        <strain evidence="10">HA-2024</strain>
        <tissue evidence="10">Whole body</tissue>
    </source>
</reference>
<feature type="signal peptide" evidence="9">
    <location>
        <begin position="1"/>
        <end position="17"/>
    </location>
</feature>
<feature type="chain" id="PRO_5044823764" description="Ionotropic receptor" evidence="9">
    <location>
        <begin position="18"/>
        <end position="485"/>
    </location>
</feature>
<gene>
    <name evidence="10" type="ORF">pipiens_008114</name>
</gene>